<feature type="domain" description="Aminoglycoside phosphotransferase" evidence="6">
    <location>
        <begin position="33"/>
        <end position="263"/>
    </location>
</feature>
<dbReference type="PANTHER" id="PTHR34273">
    <property type="entry name" value="METHYLTHIORIBOSE KINASE"/>
    <property type="match status" value="1"/>
</dbReference>
<evidence type="ECO:0000256" key="1">
    <source>
        <dbReference type="ARBA" id="ARBA00010165"/>
    </source>
</evidence>
<evidence type="ECO:0000256" key="3">
    <source>
        <dbReference type="ARBA" id="ARBA00022741"/>
    </source>
</evidence>
<dbReference type="GO" id="GO:0016301">
    <property type="term" value="F:kinase activity"/>
    <property type="evidence" value="ECO:0007669"/>
    <property type="project" value="UniProtKB-KW"/>
</dbReference>
<keyword evidence="8" id="KW-1185">Reference proteome</keyword>
<dbReference type="EMBL" id="PVYX01000001">
    <property type="protein sequence ID" value="PRX56395.1"/>
    <property type="molecule type" value="Genomic_DNA"/>
</dbReference>
<keyword evidence="3" id="KW-0547">Nucleotide-binding</keyword>
<accession>A0A2T0MFQ6</accession>
<sequence>MKYIEEHLALHKLQEFLKANGWLIADEHIQSLQKAGEGNMNVVLRVQTNHRSFILKQSRPYVQKYPQIEAPLERIAVERHFYKALEGSSIATSFPKVIAYDAGQYLMMQEDLGQCDDMGYLYGQRKVSSQQIRKLVQLAGTIHSVGKLDTFPQNRQLRELNHQHIFILPFLKENGFSLNAVQEGLQELSLPFKTDDLLKKKVTEIGEIYLSQGTCLIHGDYYPGSWLSQEDSIYIIDPEFSFIGFPEFDLGIMAAHLTMATSNFLVVEEVLKVYKGAHDPILVRQVAGVEILRRLIGLAQLPMQRTLNEKTHLLQEARNMVLSDKTL</sequence>
<dbReference type="AlphaFoldDB" id="A0A2T0MFQ6"/>
<dbReference type="InterPro" id="IPR002575">
    <property type="entry name" value="Aminoglycoside_PTrfase"/>
</dbReference>
<comment type="similarity">
    <text evidence="1">Belongs to the methylthioribose kinase family.</text>
</comment>
<evidence type="ECO:0000256" key="5">
    <source>
        <dbReference type="ARBA" id="ARBA00022840"/>
    </source>
</evidence>
<evidence type="ECO:0000256" key="4">
    <source>
        <dbReference type="ARBA" id="ARBA00022777"/>
    </source>
</evidence>
<reference evidence="7 8" key="1">
    <citation type="submission" date="2018-03" db="EMBL/GenBank/DDBJ databases">
        <title>Genomic Encyclopedia of Archaeal and Bacterial Type Strains, Phase II (KMG-II): from individual species to whole genera.</title>
        <authorList>
            <person name="Goeker M."/>
        </authorList>
    </citation>
    <scope>NUCLEOTIDE SEQUENCE [LARGE SCALE GENOMIC DNA]</scope>
    <source>
        <strain evidence="7 8">DSM 25027</strain>
    </source>
</reference>
<protein>
    <submittedName>
        <fullName evidence="7">5-methylthioribose kinase</fullName>
    </submittedName>
</protein>
<keyword evidence="4 7" id="KW-0418">Kinase</keyword>
<dbReference type="OrthoDB" id="9777791at2"/>
<proteinExistence type="inferred from homology"/>
<organism evidence="7 8">
    <name type="scientific">Flagellimonas meridianipacifica</name>
    <dbReference type="NCBI Taxonomy" id="1080225"/>
    <lineage>
        <taxon>Bacteria</taxon>
        <taxon>Pseudomonadati</taxon>
        <taxon>Bacteroidota</taxon>
        <taxon>Flavobacteriia</taxon>
        <taxon>Flavobacteriales</taxon>
        <taxon>Flavobacteriaceae</taxon>
        <taxon>Flagellimonas</taxon>
    </lineage>
</organism>
<gene>
    <name evidence="7" type="ORF">CLV81_0392</name>
</gene>
<dbReference type="Gene3D" id="3.90.1200.10">
    <property type="match status" value="1"/>
</dbReference>
<dbReference type="InterPro" id="IPR011009">
    <property type="entry name" value="Kinase-like_dom_sf"/>
</dbReference>
<dbReference type="Proteomes" id="UP000237640">
    <property type="component" value="Unassembled WGS sequence"/>
</dbReference>
<evidence type="ECO:0000256" key="2">
    <source>
        <dbReference type="ARBA" id="ARBA00022679"/>
    </source>
</evidence>
<dbReference type="PANTHER" id="PTHR34273:SF2">
    <property type="entry name" value="METHYLTHIORIBOSE KINASE"/>
    <property type="match status" value="1"/>
</dbReference>
<evidence type="ECO:0000313" key="7">
    <source>
        <dbReference type="EMBL" id="PRX56395.1"/>
    </source>
</evidence>
<evidence type="ECO:0000313" key="8">
    <source>
        <dbReference type="Proteomes" id="UP000237640"/>
    </source>
</evidence>
<dbReference type="SUPFAM" id="SSF56112">
    <property type="entry name" value="Protein kinase-like (PK-like)"/>
    <property type="match status" value="1"/>
</dbReference>
<keyword evidence="2" id="KW-0808">Transferase</keyword>
<name>A0A2T0MFQ6_9FLAO</name>
<keyword evidence="5" id="KW-0067">ATP-binding</keyword>
<dbReference type="GO" id="GO:0005524">
    <property type="term" value="F:ATP binding"/>
    <property type="evidence" value="ECO:0007669"/>
    <property type="project" value="UniProtKB-KW"/>
</dbReference>
<comment type="caution">
    <text evidence="7">The sequence shown here is derived from an EMBL/GenBank/DDBJ whole genome shotgun (WGS) entry which is preliminary data.</text>
</comment>
<dbReference type="Pfam" id="PF01636">
    <property type="entry name" value="APH"/>
    <property type="match status" value="1"/>
</dbReference>
<dbReference type="RefSeq" id="WP_106143379.1">
    <property type="nucleotide sequence ID" value="NZ_PVYX01000001.1"/>
</dbReference>
<dbReference type="Gene3D" id="3.30.200.20">
    <property type="entry name" value="Phosphorylase Kinase, domain 1"/>
    <property type="match status" value="1"/>
</dbReference>
<evidence type="ECO:0000259" key="6">
    <source>
        <dbReference type="Pfam" id="PF01636"/>
    </source>
</evidence>